<feature type="compositionally biased region" description="Basic and acidic residues" evidence="1">
    <location>
        <begin position="232"/>
        <end position="245"/>
    </location>
</feature>
<dbReference type="Proteomes" id="UP000604046">
    <property type="component" value="Unassembled WGS sequence"/>
</dbReference>
<feature type="transmembrane region" description="Helical" evidence="2">
    <location>
        <begin position="345"/>
        <end position="363"/>
    </location>
</feature>
<feature type="transmembrane region" description="Helical" evidence="2">
    <location>
        <begin position="278"/>
        <end position="299"/>
    </location>
</feature>
<feature type="transmembrane region" description="Helical" evidence="2">
    <location>
        <begin position="319"/>
        <end position="338"/>
    </location>
</feature>
<evidence type="ECO:0000313" key="4">
    <source>
        <dbReference type="Proteomes" id="UP000604046"/>
    </source>
</evidence>
<dbReference type="OrthoDB" id="10451692at2759"/>
<feature type="region of interest" description="Disordered" evidence="1">
    <location>
        <begin position="181"/>
        <end position="254"/>
    </location>
</feature>
<evidence type="ECO:0000256" key="2">
    <source>
        <dbReference type="SAM" id="Phobius"/>
    </source>
</evidence>
<reference evidence="3" key="1">
    <citation type="submission" date="2021-02" db="EMBL/GenBank/DDBJ databases">
        <authorList>
            <person name="Dougan E. K."/>
            <person name="Rhodes N."/>
            <person name="Thang M."/>
            <person name="Chan C."/>
        </authorList>
    </citation>
    <scope>NUCLEOTIDE SEQUENCE</scope>
</reference>
<evidence type="ECO:0000313" key="3">
    <source>
        <dbReference type="EMBL" id="CAE7533423.1"/>
    </source>
</evidence>
<sequence length="939" mass="102935">MPFAETALFTGFAHSLWSYNRENWQWDWQVKQAGEFQKQNLAVGRYGLFREDIRDLAALTVNKMDSYLIVNTLKLGFIVSIFLNYDLKDAAQHAGCMVRQVTLLFSVSFLTSFLFLLISVWLAMNASIIAQSMTTKMLLQTARIPFMSDADILSAVPEAREYETRLDDAFRLPLDTRANMASTATQADEHRTQRSPTAHGSHSSRTSPVPWAPTLDPMIEPADSYQSTPEAFGERTRGPEIRHGNSIDGTSGMSDELDANPHLKFYSLLMRNWQTFDLYSKVCMSIGTSSMLSGIAYYATYFSRSDSKGEVLDPYTSGWFIFAFMTVLAWWSVTIDVVLTRFEHFVWASVSLCGPAMAAVSILSHQRVLMPLVFLLQGCWVWLLCGSSLALRNGLPRRWRASLFIDILNPYTSNSSTGRLARPSNLSRALPPAAAAAADQLSQCLEALLQPCVAIHLQEEAVEQVRRSRGRLEEALLQVGWRKHAAKEDTGGAKGRVTRRAVSEGSAPARASTPGSEEDGFWLALSTDGPERPEKVWVGVRSCNEQLPPFLKRNRGQMTSVGELLEAAAVLLRAMRPAKHSPAWTTRDAGRLAAYGGWPDAASSLTSFEAQFRTKGQAANSSMGESARRFFQASAALVSIAWLVAPLASLVVNLSPHDVVPELHALHAGKQSTNAAGAVAALGKNYSYRVSAQLISERQLPRPWMLPSSASCTSDGTQLIVSDGVRAFQSTTDSNSTWLGPLATCSGAPISAVSFHETDAVAARLDDCCRAWPLHDNADREGECAAPQAQQYPEVPHFRALALNTLPDSSTHHLQGAAVWHRRFVALELSEDGAWQVAGMLPQPTLPRGGGQWAAVGLKGNDAVIMTEHAALYHFAVAEGVWTGPWQLRNSLDWRGICALSRGWAAIAIENGRVGLWHLTLEGLEGQDANTRLPPAFVS</sequence>
<feature type="transmembrane region" description="Helical" evidence="2">
    <location>
        <begin position="66"/>
        <end position="83"/>
    </location>
</feature>
<dbReference type="AlphaFoldDB" id="A0A812TQA7"/>
<keyword evidence="4" id="KW-1185">Reference proteome</keyword>
<keyword evidence="2" id="KW-0812">Transmembrane</keyword>
<feature type="region of interest" description="Disordered" evidence="1">
    <location>
        <begin position="487"/>
        <end position="520"/>
    </location>
</feature>
<gene>
    <name evidence="3" type="ORF">SNAT2548_LOCUS29892</name>
</gene>
<keyword evidence="2" id="KW-1133">Transmembrane helix</keyword>
<feature type="transmembrane region" description="Helical" evidence="2">
    <location>
        <begin position="369"/>
        <end position="391"/>
    </location>
</feature>
<keyword evidence="2" id="KW-0472">Membrane</keyword>
<feature type="transmembrane region" description="Helical" evidence="2">
    <location>
        <begin position="103"/>
        <end position="124"/>
    </location>
</feature>
<organism evidence="3 4">
    <name type="scientific">Symbiodinium natans</name>
    <dbReference type="NCBI Taxonomy" id="878477"/>
    <lineage>
        <taxon>Eukaryota</taxon>
        <taxon>Sar</taxon>
        <taxon>Alveolata</taxon>
        <taxon>Dinophyceae</taxon>
        <taxon>Suessiales</taxon>
        <taxon>Symbiodiniaceae</taxon>
        <taxon>Symbiodinium</taxon>
    </lineage>
</organism>
<evidence type="ECO:0000256" key="1">
    <source>
        <dbReference type="SAM" id="MobiDB-lite"/>
    </source>
</evidence>
<proteinExistence type="predicted"/>
<feature type="compositionally biased region" description="Polar residues" evidence="1">
    <location>
        <begin position="194"/>
        <end position="207"/>
    </location>
</feature>
<accession>A0A812TQA7</accession>
<dbReference type="EMBL" id="CAJNDS010002580">
    <property type="protein sequence ID" value="CAE7533423.1"/>
    <property type="molecule type" value="Genomic_DNA"/>
</dbReference>
<feature type="transmembrane region" description="Helical" evidence="2">
    <location>
        <begin position="630"/>
        <end position="652"/>
    </location>
</feature>
<comment type="caution">
    <text evidence="3">The sequence shown here is derived from an EMBL/GenBank/DDBJ whole genome shotgun (WGS) entry which is preliminary data.</text>
</comment>
<protein>
    <submittedName>
        <fullName evidence="3">Uncharacterized protein</fullName>
    </submittedName>
</protein>
<name>A0A812TQA7_9DINO</name>